<dbReference type="RefSeq" id="WP_166400387.1">
    <property type="nucleotide sequence ID" value="NZ_JAANAS010000051.1"/>
</dbReference>
<name>A0A967ADK2_9FLAO</name>
<evidence type="ECO:0000313" key="3">
    <source>
        <dbReference type="EMBL" id="NGZ90131.1"/>
    </source>
</evidence>
<dbReference type="EMBL" id="JAANAS010000051">
    <property type="protein sequence ID" value="NGZ90131.1"/>
    <property type="molecule type" value="Genomic_DNA"/>
</dbReference>
<evidence type="ECO:0000256" key="2">
    <source>
        <dbReference type="SAM" id="MobiDB-lite"/>
    </source>
</evidence>
<proteinExistence type="predicted"/>
<sequence length="115" mass="13648">MSNNQYNLFNDLPEEEKTGKKTKEDKNENFNEEKVLRNYSKNLTTLKLSKQDNNKESKQKKLIKSRLEKIEKTKSLLEKDKQTLEKIKQLYHEKLSKELEESSKITLEFLGLVVN</sequence>
<feature type="region of interest" description="Disordered" evidence="2">
    <location>
        <begin position="1"/>
        <end position="36"/>
    </location>
</feature>
<reference evidence="3" key="1">
    <citation type="submission" date="2020-03" db="EMBL/GenBank/DDBJ databases">
        <title>Psychroflexus Maritimus sp. nov., isolate from marine sediment.</title>
        <authorList>
            <person name="Zhong Y.-L."/>
        </authorList>
    </citation>
    <scope>NUCLEOTIDE SEQUENCE</scope>
    <source>
        <strain evidence="3">C1</strain>
    </source>
</reference>
<evidence type="ECO:0000313" key="4">
    <source>
        <dbReference type="Proteomes" id="UP000643701"/>
    </source>
</evidence>
<protein>
    <submittedName>
        <fullName evidence="3">Uncharacterized protein</fullName>
    </submittedName>
</protein>
<feature type="compositionally biased region" description="Basic and acidic residues" evidence="2">
    <location>
        <begin position="15"/>
        <end position="36"/>
    </location>
</feature>
<dbReference type="AlphaFoldDB" id="A0A967ADK2"/>
<evidence type="ECO:0000256" key="1">
    <source>
        <dbReference type="SAM" id="Coils"/>
    </source>
</evidence>
<dbReference type="Proteomes" id="UP000643701">
    <property type="component" value="Unassembled WGS sequence"/>
</dbReference>
<comment type="caution">
    <text evidence="3">The sequence shown here is derived from an EMBL/GenBank/DDBJ whole genome shotgun (WGS) entry which is preliminary data.</text>
</comment>
<keyword evidence="4" id="KW-1185">Reference proteome</keyword>
<gene>
    <name evidence="3" type="ORF">G7034_07690</name>
</gene>
<feature type="coiled-coil region" evidence="1">
    <location>
        <begin position="53"/>
        <end position="90"/>
    </location>
</feature>
<organism evidence="3 4">
    <name type="scientific">Psychroflexus maritimus</name>
    <dbReference type="NCBI Taxonomy" id="2714865"/>
    <lineage>
        <taxon>Bacteria</taxon>
        <taxon>Pseudomonadati</taxon>
        <taxon>Bacteroidota</taxon>
        <taxon>Flavobacteriia</taxon>
        <taxon>Flavobacteriales</taxon>
        <taxon>Flavobacteriaceae</taxon>
        <taxon>Psychroflexus</taxon>
    </lineage>
</organism>
<keyword evidence="1" id="KW-0175">Coiled coil</keyword>
<accession>A0A967ADK2</accession>